<name>A0A0L0EXZ0_9EUKA</name>
<dbReference type="GeneID" id="25918685"/>
<reference evidence="2 3" key="1">
    <citation type="submission" date="2011-02" db="EMBL/GenBank/DDBJ databases">
        <title>The Genome Sequence of Sphaeroforma arctica JP610.</title>
        <authorList>
            <consortium name="The Broad Institute Genome Sequencing Platform"/>
            <person name="Russ C."/>
            <person name="Cuomo C."/>
            <person name="Young S.K."/>
            <person name="Zeng Q."/>
            <person name="Gargeya S."/>
            <person name="Alvarado L."/>
            <person name="Berlin A."/>
            <person name="Chapman S.B."/>
            <person name="Chen Z."/>
            <person name="Freedman E."/>
            <person name="Gellesch M."/>
            <person name="Goldberg J."/>
            <person name="Griggs A."/>
            <person name="Gujja S."/>
            <person name="Heilman E."/>
            <person name="Heiman D."/>
            <person name="Howarth C."/>
            <person name="Mehta T."/>
            <person name="Neiman D."/>
            <person name="Pearson M."/>
            <person name="Roberts A."/>
            <person name="Saif S."/>
            <person name="Shea T."/>
            <person name="Shenoy N."/>
            <person name="Sisk P."/>
            <person name="Stolte C."/>
            <person name="Sykes S."/>
            <person name="White J."/>
            <person name="Yandava C."/>
            <person name="Burger G."/>
            <person name="Gray M.W."/>
            <person name="Holland P.W.H."/>
            <person name="King N."/>
            <person name="Lang F.B.F."/>
            <person name="Roger A.J."/>
            <person name="Ruiz-Trillo I."/>
            <person name="Haas B."/>
            <person name="Nusbaum C."/>
            <person name="Birren B."/>
        </authorList>
    </citation>
    <scope>NUCLEOTIDE SEQUENCE [LARGE SCALE GENOMIC DNA]</scope>
    <source>
        <strain evidence="2 3">JP610</strain>
    </source>
</reference>
<keyword evidence="3" id="KW-1185">Reference proteome</keyword>
<proteinExistence type="predicted"/>
<accession>A0A0L0EXZ0</accession>
<feature type="non-terminal residue" evidence="2">
    <location>
        <position position="140"/>
    </location>
</feature>
<organism evidence="2 3">
    <name type="scientific">Sphaeroforma arctica JP610</name>
    <dbReference type="NCBI Taxonomy" id="667725"/>
    <lineage>
        <taxon>Eukaryota</taxon>
        <taxon>Ichthyosporea</taxon>
        <taxon>Ichthyophonida</taxon>
        <taxon>Sphaeroforma</taxon>
    </lineage>
</organism>
<evidence type="ECO:0000256" key="1">
    <source>
        <dbReference type="SAM" id="Phobius"/>
    </source>
</evidence>
<dbReference type="EMBL" id="KQ255908">
    <property type="protein sequence ID" value="KNC69311.1"/>
    <property type="molecule type" value="Genomic_DNA"/>
</dbReference>
<gene>
    <name evidence="2" type="ORF">SARC_18181</name>
</gene>
<evidence type="ECO:0000313" key="3">
    <source>
        <dbReference type="Proteomes" id="UP000054560"/>
    </source>
</evidence>
<protein>
    <submittedName>
        <fullName evidence="2">Uncharacterized protein</fullName>
    </submittedName>
</protein>
<dbReference type="AlphaFoldDB" id="A0A0L0EXZ0"/>
<keyword evidence="1" id="KW-0472">Membrane</keyword>
<dbReference type="Proteomes" id="UP000054560">
    <property type="component" value="Unassembled WGS sequence"/>
</dbReference>
<evidence type="ECO:0000313" key="2">
    <source>
        <dbReference type="EMBL" id="KNC69311.1"/>
    </source>
</evidence>
<feature type="transmembrane region" description="Helical" evidence="1">
    <location>
        <begin position="19"/>
        <end position="38"/>
    </location>
</feature>
<sequence length="140" mass="15182">MNGVTQPFNTLQQSTYSRIMIDSISAIAIVTCACVYIAQTGYIPVAAFAGLTLFIVMCRILSQKGGEHNTSLLSTIIAGFISEVIEQIANEPRTASAVRNLVSNQALVSALIEGLAKNMTDERRQALIDEIKLSFPQTMK</sequence>
<dbReference type="RefSeq" id="XP_014143213.1">
    <property type="nucleotide sequence ID" value="XM_014287738.1"/>
</dbReference>
<keyword evidence="1" id="KW-0812">Transmembrane</keyword>
<keyword evidence="1" id="KW-1133">Transmembrane helix</keyword>